<proteinExistence type="predicted"/>
<reference evidence="1 2" key="1">
    <citation type="submission" date="2019-12" db="EMBL/GenBank/DDBJ databases">
        <authorList>
            <person name="Harris M."/>
            <person name="Ho T.C."/>
            <person name="Fruchtman H."/>
            <person name="Garin M."/>
            <person name="Kubatin V."/>
            <person name="Lu T."/>
            <person name="Xue L."/>
            <person name="Marr M.T."/>
        </authorList>
    </citation>
    <scope>NUCLEOTIDE SEQUENCE [LARGE SCALE GENOMIC DNA]</scope>
</reference>
<protein>
    <submittedName>
        <fullName evidence="1">Uncharacterized protein</fullName>
    </submittedName>
</protein>
<accession>A0A6B9ST69</accession>
<evidence type="ECO:0000313" key="1">
    <source>
        <dbReference type="EMBL" id="QHJ74323.1"/>
    </source>
</evidence>
<sequence length="45" mass="5206">MIDNMIKDMIESEIDVNDIVDCLVNQYNVSHDEALEAIHEVLNEM</sequence>
<evidence type="ECO:0000313" key="2">
    <source>
        <dbReference type="Proteomes" id="UP000464957"/>
    </source>
</evidence>
<name>A0A6B9ST69_9CAUD</name>
<dbReference type="Proteomes" id="UP000464957">
    <property type="component" value="Segment"/>
</dbReference>
<organism evidence="1 2">
    <name type="scientific">Vibrio phage VH1_2019</name>
    <dbReference type="NCBI Taxonomy" id="2686307"/>
    <lineage>
        <taxon>Viruses</taxon>
        <taxon>Duplodnaviria</taxon>
        <taxon>Heunggongvirae</taxon>
        <taxon>Uroviricota</taxon>
        <taxon>Caudoviricetes</taxon>
        <taxon>Pantevenvirales</taxon>
        <taxon>Straboviridae</taxon>
        <taxon>Schizotequatrovirus</taxon>
        <taxon>Schizotequatrovirus KVP40</taxon>
    </lineage>
</organism>
<gene>
    <name evidence="1" type="ORF">VH12019_00404</name>
</gene>
<dbReference type="EMBL" id="MN794232">
    <property type="protein sequence ID" value="QHJ74323.1"/>
    <property type="molecule type" value="Genomic_DNA"/>
</dbReference>